<evidence type="ECO:0000256" key="1">
    <source>
        <dbReference type="SAM" id="Phobius"/>
    </source>
</evidence>
<evidence type="ECO:0008006" key="4">
    <source>
        <dbReference type="Google" id="ProtNLM"/>
    </source>
</evidence>
<comment type="caution">
    <text evidence="2">The sequence shown here is derived from an EMBL/GenBank/DDBJ whole genome shotgun (WGS) entry which is preliminary data.</text>
</comment>
<dbReference type="AlphaFoldDB" id="A0A396JAY2"/>
<accession>A0A396JAY2</accession>
<dbReference type="Proteomes" id="UP000265566">
    <property type="component" value="Chromosome 2"/>
</dbReference>
<evidence type="ECO:0000313" key="2">
    <source>
        <dbReference type="EMBL" id="RHN75439.1"/>
    </source>
</evidence>
<sequence length="87" mass="9715">MFVGCLCYSPSNDRHSLCLILLRRVVAVIWFVTVGLVVQAGSVWTMFEYAERFGASFVAGVLGSFAGGLFCEIYGFLFYVCVLLRRD</sequence>
<dbReference type="EMBL" id="PSQE01000002">
    <property type="protein sequence ID" value="RHN75439.1"/>
    <property type="molecule type" value="Genomic_DNA"/>
</dbReference>
<keyword evidence="1" id="KW-0812">Transmembrane</keyword>
<name>A0A396JAY2_MEDTR</name>
<protein>
    <recommendedName>
        <fullName evidence="4">Transmembrane protein</fullName>
    </recommendedName>
</protein>
<feature type="transmembrane region" description="Helical" evidence="1">
    <location>
        <begin position="21"/>
        <end position="47"/>
    </location>
</feature>
<gene>
    <name evidence="2" type="ORF">MtrunA17_Chr2g0321281</name>
</gene>
<keyword evidence="1" id="KW-1133">Transmembrane helix</keyword>
<proteinExistence type="predicted"/>
<feature type="transmembrane region" description="Helical" evidence="1">
    <location>
        <begin position="53"/>
        <end position="84"/>
    </location>
</feature>
<keyword evidence="1" id="KW-0472">Membrane</keyword>
<reference evidence="3" key="1">
    <citation type="journal article" date="2018" name="Nat. Plants">
        <title>Whole-genome landscape of Medicago truncatula symbiotic genes.</title>
        <authorList>
            <person name="Pecrix Y."/>
            <person name="Staton S.E."/>
            <person name="Sallet E."/>
            <person name="Lelandais-Briere C."/>
            <person name="Moreau S."/>
            <person name="Carrere S."/>
            <person name="Blein T."/>
            <person name="Jardinaud M.F."/>
            <person name="Latrasse D."/>
            <person name="Zouine M."/>
            <person name="Zahm M."/>
            <person name="Kreplak J."/>
            <person name="Mayjonade B."/>
            <person name="Satge C."/>
            <person name="Perez M."/>
            <person name="Cauet S."/>
            <person name="Marande W."/>
            <person name="Chantry-Darmon C."/>
            <person name="Lopez-Roques C."/>
            <person name="Bouchez O."/>
            <person name="Berard A."/>
            <person name="Debelle F."/>
            <person name="Munos S."/>
            <person name="Bendahmane A."/>
            <person name="Berges H."/>
            <person name="Niebel A."/>
            <person name="Buitink J."/>
            <person name="Frugier F."/>
            <person name="Benhamed M."/>
            <person name="Crespi M."/>
            <person name="Gouzy J."/>
            <person name="Gamas P."/>
        </authorList>
    </citation>
    <scope>NUCLEOTIDE SEQUENCE [LARGE SCALE GENOMIC DNA]</scope>
    <source>
        <strain evidence="3">cv. Jemalong A17</strain>
    </source>
</reference>
<organism evidence="2 3">
    <name type="scientific">Medicago truncatula</name>
    <name type="common">Barrel medic</name>
    <name type="synonym">Medicago tribuloides</name>
    <dbReference type="NCBI Taxonomy" id="3880"/>
    <lineage>
        <taxon>Eukaryota</taxon>
        <taxon>Viridiplantae</taxon>
        <taxon>Streptophyta</taxon>
        <taxon>Embryophyta</taxon>
        <taxon>Tracheophyta</taxon>
        <taxon>Spermatophyta</taxon>
        <taxon>Magnoliopsida</taxon>
        <taxon>eudicotyledons</taxon>
        <taxon>Gunneridae</taxon>
        <taxon>Pentapetalae</taxon>
        <taxon>rosids</taxon>
        <taxon>fabids</taxon>
        <taxon>Fabales</taxon>
        <taxon>Fabaceae</taxon>
        <taxon>Papilionoideae</taxon>
        <taxon>50 kb inversion clade</taxon>
        <taxon>NPAAA clade</taxon>
        <taxon>Hologalegina</taxon>
        <taxon>IRL clade</taxon>
        <taxon>Trifolieae</taxon>
        <taxon>Medicago</taxon>
    </lineage>
</organism>
<evidence type="ECO:0000313" key="3">
    <source>
        <dbReference type="Proteomes" id="UP000265566"/>
    </source>
</evidence>
<dbReference type="Gramene" id="rna11650">
    <property type="protein sequence ID" value="RHN75439.1"/>
    <property type="gene ID" value="gene11650"/>
</dbReference>